<keyword evidence="5 8" id="KW-0812">Transmembrane</keyword>
<gene>
    <name evidence="9" type="ORF">BB559_000863</name>
</gene>
<dbReference type="GO" id="GO:0032216">
    <property type="term" value="F:glucosaminyl-phosphatidylinositol O-acyltransferase activity"/>
    <property type="evidence" value="ECO:0007669"/>
    <property type="project" value="TreeGrafter"/>
</dbReference>
<accession>A0A2T9Z3Y2</accession>
<dbReference type="GO" id="GO:0005789">
    <property type="term" value="C:endoplasmic reticulum membrane"/>
    <property type="evidence" value="ECO:0007669"/>
    <property type="project" value="UniProtKB-SubCell"/>
</dbReference>
<feature type="transmembrane region" description="Helical" evidence="8">
    <location>
        <begin position="188"/>
        <end position="207"/>
    </location>
</feature>
<evidence type="ECO:0000256" key="7">
    <source>
        <dbReference type="ARBA" id="ARBA00023136"/>
    </source>
</evidence>
<proteinExistence type="inferred from homology"/>
<evidence type="ECO:0000256" key="6">
    <source>
        <dbReference type="ARBA" id="ARBA00022989"/>
    </source>
</evidence>
<evidence type="ECO:0000256" key="4">
    <source>
        <dbReference type="ARBA" id="ARBA00022502"/>
    </source>
</evidence>
<dbReference type="UniPathway" id="UPA00196"/>
<keyword evidence="10" id="KW-1185">Reference proteome</keyword>
<feature type="transmembrane region" description="Helical" evidence="8">
    <location>
        <begin position="260"/>
        <end position="282"/>
    </location>
</feature>
<feature type="transmembrane region" description="Helical" evidence="8">
    <location>
        <begin position="294"/>
        <end position="318"/>
    </location>
</feature>
<protein>
    <recommendedName>
        <fullName evidence="8">GPI-anchored wall transfer protein</fullName>
        <ecNumber evidence="8">2.3.-.-</ecNumber>
    </recommendedName>
</protein>
<keyword evidence="6 8" id="KW-1133">Transmembrane helix</keyword>
<reference evidence="9 10" key="1">
    <citation type="journal article" date="2018" name="MBio">
        <title>Comparative Genomics Reveals the Core Gene Toolbox for the Fungus-Insect Symbiosis.</title>
        <authorList>
            <person name="Wang Y."/>
            <person name="Stata M."/>
            <person name="Wang W."/>
            <person name="Stajich J.E."/>
            <person name="White M.M."/>
            <person name="Moncalvo J.M."/>
        </authorList>
    </citation>
    <scope>NUCLEOTIDE SEQUENCE [LARGE SCALE GENOMIC DNA]</scope>
    <source>
        <strain evidence="9 10">AUS-77-4</strain>
    </source>
</reference>
<name>A0A2T9Z3Y2_9FUNG</name>
<dbReference type="Pfam" id="PF06423">
    <property type="entry name" value="GWT1"/>
    <property type="match status" value="1"/>
</dbReference>
<dbReference type="PANTHER" id="PTHR20661:SF0">
    <property type="entry name" value="PHOSPHATIDYLINOSITOL-GLYCAN BIOSYNTHESIS CLASS W PROTEIN"/>
    <property type="match status" value="1"/>
</dbReference>
<dbReference type="GO" id="GO:0006506">
    <property type="term" value="P:GPI anchor biosynthetic process"/>
    <property type="evidence" value="ECO:0007669"/>
    <property type="project" value="UniProtKB-UniPathway"/>
</dbReference>
<keyword evidence="8" id="KW-0256">Endoplasmic reticulum</keyword>
<feature type="transmembrane region" description="Helical" evidence="8">
    <location>
        <begin position="162"/>
        <end position="181"/>
    </location>
</feature>
<dbReference type="EMBL" id="MBFT01000046">
    <property type="protein sequence ID" value="PVU99254.1"/>
    <property type="molecule type" value="Genomic_DNA"/>
</dbReference>
<evidence type="ECO:0000313" key="10">
    <source>
        <dbReference type="Proteomes" id="UP000245699"/>
    </source>
</evidence>
<feature type="transmembrane region" description="Helical" evidence="8">
    <location>
        <begin position="382"/>
        <end position="403"/>
    </location>
</feature>
<dbReference type="GO" id="GO:0072659">
    <property type="term" value="P:protein localization to plasma membrane"/>
    <property type="evidence" value="ECO:0007669"/>
    <property type="project" value="TreeGrafter"/>
</dbReference>
<dbReference type="InterPro" id="IPR009447">
    <property type="entry name" value="PIGW/GWT1"/>
</dbReference>
<dbReference type="STRING" id="61424.A0A2T9Z3Y2"/>
<feature type="transmembrane region" description="Helical" evidence="8">
    <location>
        <begin position="345"/>
        <end position="367"/>
    </location>
</feature>
<evidence type="ECO:0000256" key="1">
    <source>
        <dbReference type="ARBA" id="ARBA00004141"/>
    </source>
</evidence>
<evidence type="ECO:0000256" key="2">
    <source>
        <dbReference type="ARBA" id="ARBA00004687"/>
    </source>
</evidence>
<keyword evidence="7 8" id="KW-0472">Membrane</keyword>
<comment type="subcellular location">
    <subcellularLocation>
        <location evidence="8">Endoplasmic reticulum membrane</location>
        <topology evidence="8">Multi-pass membrane protein</topology>
    </subcellularLocation>
    <subcellularLocation>
        <location evidence="1">Membrane</location>
        <topology evidence="1">Multi-pass membrane protein</topology>
    </subcellularLocation>
</comment>
<feature type="transmembrane region" description="Helical" evidence="8">
    <location>
        <begin position="227"/>
        <end position="248"/>
    </location>
</feature>
<feature type="transmembrane region" description="Helical" evidence="8">
    <location>
        <begin position="53"/>
        <end position="72"/>
    </location>
</feature>
<dbReference type="AlphaFoldDB" id="A0A2T9Z3Y2"/>
<comment type="caution">
    <text evidence="9">The sequence shown here is derived from an EMBL/GenBank/DDBJ whole genome shotgun (WGS) entry which is preliminary data.</text>
</comment>
<evidence type="ECO:0000256" key="8">
    <source>
        <dbReference type="RuleBase" id="RU280819"/>
    </source>
</evidence>
<evidence type="ECO:0000256" key="5">
    <source>
        <dbReference type="ARBA" id="ARBA00022692"/>
    </source>
</evidence>
<keyword evidence="8" id="KW-0012">Acyltransferase</keyword>
<evidence type="ECO:0000256" key="3">
    <source>
        <dbReference type="ARBA" id="ARBA00007559"/>
    </source>
</evidence>
<dbReference type="Proteomes" id="UP000245699">
    <property type="component" value="Unassembled WGS sequence"/>
</dbReference>
<comment type="function">
    <text evidence="8">A acetyltransferase, which acetylates the inositol ring of phosphatidylinositol during biosynthesis of GPI-anchor.</text>
</comment>
<keyword evidence="4 8" id="KW-0337">GPI-anchor biosynthesis</keyword>
<comment type="similarity">
    <text evidence="3 8">Belongs to the PIGW family.</text>
</comment>
<dbReference type="EC" id="2.3.-.-" evidence="8"/>
<dbReference type="OrthoDB" id="15270at2759"/>
<feature type="transmembrane region" description="Helical" evidence="8">
    <location>
        <begin position="92"/>
        <end position="110"/>
    </location>
</feature>
<keyword evidence="8" id="KW-0808">Transferase</keyword>
<dbReference type="PANTHER" id="PTHR20661">
    <property type="entry name" value="PHOSPHATIDYLINOSITOL-GLYCAN BIOSYNTHESIS CLASS W PROTEIN"/>
    <property type="match status" value="1"/>
</dbReference>
<sequence length="410" mass="46943">MTLVAIPFFAGYGYALYRKLPVFSVRDHKLLELATEENNSVQKQNNVYNGYLSVYRGVMMMLTCFIILAVDFSVFPEKYSKTVLYGTSVMDVGVGSFVFSSGIVGYRFYARQEMRKSLGGNSLLLILKESLKASSVTLLLGLLRFVLTRAVDYDVAVIEYGIHWNFFFTLGFLPIFVNIAVNYIPNQLIFIIFGSISYQIFLTYFNLENYILSEERGNIISANKEGIFSFPGYLYIYLSGLVVGKYIFSSSDSLQSRFLLLKRLFLFWTSTLAYYLVVSHVFNIQIFRRAANLPYMLLIVWFNVMNIWSFFILDYLLYKKLSGNTQNSSVVRALKGQVPTVLDAFNYNGLFIFLVANVLTGIVNLVVRKGLKIHPARNLSNYYSYPILIVYMAALVSISMVLLKKRIKIR</sequence>
<organism evidence="9 10">
    <name type="scientific">Furculomyces boomerangus</name>
    <dbReference type="NCBI Taxonomy" id="61424"/>
    <lineage>
        <taxon>Eukaryota</taxon>
        <taxon>Fungi</taxon>
        <taxon>Fungi incertae sedis</taxon>
        <taxon>Zoopagomycota</taxon>
        <taxon>Kickxellomycotina</taxon>
        <taxon>Harpellomycetes</taxon>
        <taxon>Harpellales</taxon>
        <taxon>Harpellaceae</taxon>
        <taxon>Furculomyces</taxon>
    </lineage>
</organism>
<comment type="pathway">
    <text evidence="2 8">Glycolipid biosynthesis; glycosylphosphatidylinositol-anchor biosynthesis.</text>
</comment>
<evidence type="ECO:0000313" key="9">
    <source>
        <dbReference type="EMBL" id="PVU99254.1"/>
    </source>
</evidence>